<organism evidence="7 8">
    <name type="scientific">Streptomyces wuyuanensis</name>
    <dbReference type="NCBI Taxonomy" id="1196353"/>
    <lineage>
        <taxon>Bacteria</taxon>
        <taxon>Bacillati</taxon>
        <taxon>Actinomycetota</taxon>
        <taxon>Actinomycetes</taxon>
        <taxon>Kitasatosporales</taxon>
        <taxon>Streptomycetaceae</taxon>
        <taxon>Streptomyces</taxon>
    </lineage>
</organism>
<dbReference type="Pfam" id="PF04545">
    <property type="entry name" value="Sigma70_r4"/>
    <property type="match status" value="1"/>
</dbReference>
<keyword evidence="3" id="KW-0238">DNA-binding</keyword>
<dbReference type="PROSITE" id="PS00715">
    <property type="entry name" value="SIGMA70_1"/>
    <property type="match status" value="1"/>
</dbReference>
<dbReference type="SUPFAM" id="SSF88946">
    <property type="entry name" value="Sigma2 domain of RNA polymerase sigma factors"/>
    <property type="match status" value="1"/>
</dbReference>
<dbReference type="GeneID" id="40827779"/>
<dbReference type="InterPro" id="IPR000943">
    <property type="entry name" value="RNA_pol_sigma70"/>
</dbReference>
<dbReference type="InterPro" id="IPR013325">
    <property type="entry name" value="RNA_pol_sigma_r2"/>
</dbReference>
<keyword evidence="8" id="KW-1185">Reference proteome</keyword>
<dbReference type="STRING" id="1196353.SAMN05444921_101446"/>
<dbReference type="InterPro" id="IPR007627">
    <property type="entry name" value="RNA_pol_sigma70_r2"/>
</dbReference>
<accession>A0A1G9N2V6</accession>
<dbReference type="InterPro" id="IPR014322">
    <property type="entry name" value="RNA_pol_sigma-B/F/G"/>
</dbReference>
<gene>
    <name evidence="7" type="ORF">SAMN05444921_101446</name>
</gene>
<evidence type="ECO:0000256" key="3">
    <source>
        <dbReference type="ARBA" id="ARBA00023125"/>
    </source>
</evidence>
<dbReference type="InterPro" id="IPR007624">
    <property type="entry name" value="RNA_pol_sigma70_r3"/>
</dbReference>
<feature type="compositionally biased region" description="Low complexity" evidence="5">
    <location>
        <begin position="37"/>
        <end position="50"/>
    </location>
</feature>
<dbReference type="InterPro" id="IPR036388">
    <property type="entry name" value="WH-like_DNA-bd_sf"/>
</dbReference>
<dbReference type="InterPro" id="IPR014284">
    <property type="entry name" value="RNA_pol_sigma-70_dom"/>
</dbReference>
<dbReference type="Gene3D" id="1.10.10.10">
    <property type="entry name" value="Winged helix-like DNA-binding domain superfamily/Winged helix DNA-binding domain"/>
    <property type="match status" value="2"/>
</dbReference>
<dbReference type="Pfam" id="PF04539">
    <property type="entry name" value="Sigma70_r3"/>
    <property type="match status" value="1"/>
</dbReference>
<dbReference type="CDD" id="cd06171">
    <property type="entry name" value="Sigma70_r4"/>
    <property type="match status" value="1"/>
</dbReference>
<reference evidence="8" key="1">
    <citation type="submission" date="2016-10" db="EMBL/GenBank/DDBJ databases">
        <authorList>
            <person name="Varghese N."/>
            <person name="Submissions S."/>
        </authorList>
    </citation>
    <scope>NUCLEOTIDE SEQUENCE [LARGE SCALE GENOMIC DNA]</scope>
    <source>
        <strain evidence="8">CGMCC 4.7042</strain>
    </source>
</reference>
<evidence type="ECO:0000256" key="4">
    <source>
        <dbReference type="ARBA" id="ARBA00023163"/>
    </source>
</evidence>
<dbReference type="InterPro" id="IPR007630">
    <property type="entry name" value="RNA_pol_sigma70_r4"/>
</dbReference>
<evidence type="ECO:0000256" key="5">
    <source>
        <dbReference type="SAM" id="MobiDB-lite"/>
    </source>
</evidence>
<dbReference type="RefSeq" id="WP_244291788.1">
    <property type="nucleotide sequence ID" value="NZ_FNHI01000001.1"/>
</dbReference>
<dbReference type="PRINTS" id="PR00046">
    <property type="entry name" value="SIGMA70FCT"/>
</dbReference>
<dbReference type="GO" id="GO:0003677">
    <property type="term" value="F:DNA binding"/>
    <property type="evidence" value="ECO:0007669"/>
    <property type="project" value="UniProtKB-KW"/>
</dbReference>
<evidence type="ECO:0000256" key="2">
    <source>
        <dbReference type="ARBA" id="ARBA00023082"/>
    </source>
</evidence>
<name>A0A1G9N2V6_9ACTN</name>
<evidence type="ECO:0000313" key="7">
    <source>
        <dbReference type="EMBL" id="SDL80852.1"/>
    </source>
</evidence>
<protein>
    <submittedName>
        <fullName evidence="7">RNA polymerase sigma-B factor</fullName>
    </submittedName>
</protein>
<dbReference type="InterPro" id="IPR013324">
    <property type="entry name" value="RNA_pol_sigma_r3/r4-like"/>
</dbReference>
<feature type="domain" description="RNA polymerase sigma-70" evidence="6">
    <location>
        <begin position="138"/>
        <end position="151"/>
    </location>
</feature>
<dbReference type="NCBIfam" id="TIGR02937">
    <property type="entry name" value="sigma70-ECF"/>
    <property type="match status" value="1"/>
</dbReference>
<keyword evidence="2" id="KW-0731">Sigma factor</keyword>
<dbReference type="NCBIfam" id="TIGR02980">
    <property type="entry name" value="SigBFG"/>
    <property type="match status" value="1"/>
</dbReference>
<proteinExistence type="predicted"/>
<dbReference type="PANTHER" id="PTHR30385">
    <property type="entry name" value="SIGMA FACTOR F FLAGELLAR"/>
    <property type="match status" value="1"/>
</dbReference>
<evidence type="ECO:0000259" key="6">
    <source>
        <dbReference type="PROSITE" id="PS00715"/>
    </source>
</evidence>
<dbReference type="AlphaFoldDB" id="A0A1G9N2V6"/>
<dbReference type="GO" id="GO:0006352">
    <property type="term" value="P:DNA-templated transcription initiation"/>
    <property type="evidence" value="ECO:0007669"/>
    <property type="project" value="InterPro"/>
</dbReference>
<keyword evidence="4" id="KW-0804">Transcription</keyword>
<evidence type="ECO:0000256" key="1">
    <source>
        <dbReference type="ARBA" id="ARBA00023015"/>
    </source>
</evidence>
<dbReference type="Proteomes" id="UP000199063">
    <property type="component" value="Unassembled WGS sequence"/>
</dbReference>
<sequence>MSRSWRPRAPLRNGACDDEPDDAQPAQLFTRAARIRGSGPAEPGPAAASRAARRSALEGPDGPDAFDELDALDGVTDLTALAPADARALSKPLFERLDALEEGTPEYSYVRNTLVELNPALVRHAAGRLHIRRESWEDVMQVGTVGLIKAINRFDPTRGVEFTTYALPTITGEIKRYFRDHVWAVRVPRRQQELRLTLRTAGSALEQELGRPPTCAELAEHLGIEAGDVDRGLQAANGYRATSLDAPVDDGDPADALADHVRFDDEELERVENLTALGPLVAALPERERTIITLRFGHDMSQSRIGAELGISQMHVSRLLNRALTRLRAQLTRD</sequence>
<dbReference type="Gene3D" id="1.20.120.1810">
    <property type="match status" value="1"/>
</dbReference>
<dbReference type="EMBL" id="FNHI01000001">
    <property type="protein sequence ID" value="SDL80852.1"/>
    <property type="molecule type" value="Genomic_DNA"/>
</dbReference>
<feature type="region of interest" description="Disordered" evidence="5">
    <location>
        <begin position="1"/>
        <end position="64"/>
    </location>
</feature>
<dbReference type="PANTHER" id="PTHR30385:SF4">
    <property type="entry name" value="RNA POLYMERASE SIGMA-E FACTOR"/>
    <property type="match status" value="1"/>
</dbReference>
<keyword evidence="1" id="KW-0805">Transcription regulation</keyword>
<evidence type="ECO:0000313" key="8">
    <source>
        <dbReference type="Proteomes" id="UP000199063"/>
    </source>
</evidence>
<dbReference type="Pfam" id="PF04542">
    <property type="entry name" value="Sigma70_r2"/>
    <property type="match status" value="1"/>
</dbReference>
<dbReference type="SUPFAM" id="SSF88659">
    <property type="entry name" value="Sigma3 and sigma4 domains of RNA polymerase sigma factors"/>
    <property type="match status" value="2"/>
</dbReference>
<dbReference type="GO" id="GO:0016987">
    <property type="term" value="F:sigma factor activity"/>
    <property type="evidence" value="ECO:0007669"/>
    <property type="project" value="UniProtKB-KW"/>
</dbReference>